<keyword evidence="2" id="KW-1185">Reference proteome</keyword>
<evidence type="ECO:0000313" key="2">
    <source>
        <dbReference type="Proteomes" id="UP000050761"/>
    </source>
</evidence>
<sequence>MESYEPDFLRPLTSCEGDSSRSFAFLEWVHENQARRMRSRSEWFVRLVFANCRSVVRTAHSDVLQRTASLCSRRSHSERLRLWNASICRQRRARSVCLVVK</sequence>
<protein>
    <submittedName>
        <fullName evidence="3">DUF1534 domain-containing protein</fullName>
    </submittedName>
</protein>
<proteinExistence type="predicted"/>
<dbReference type="OrthoDB" id="9994905at2759"/>
<evidence type="ECO:0000313" key="3">
    <source>
        <dbReference type="WBParaSite" id="HPBE_0001488101-mRNA-1"/>
    </source>
</evidence>
<accession>A0A3P7ZGP1</accession>
<gene>
    <name evidence="1" type="ORF">HPBE_LOCUS14882</name>
</gene>
<dbReference type="WBParaSite" id="HPBE_0001488101-mRNA-1">
    <property type="protein sequence ID" value="HPBE_0001488101-mRNA-1"/>
    <property type="gene ID" value="HPBE_0001488101"/>
</dbReference>
<accession>A0A183G146</accession>
<dbReference type="EMBL" id="UZAH01028588">
    <property type="protein sequence ID" value="VDP01107.1"/>
    <property type="molecule type" value="Genomic_DNA"/>
</dbReference>
<reference evidence="1 2" key="1">
    <citation type="submission" date="2018-11" db="EMBL/GenBank/DDBJ databases">
        <authorList>
            <consortium name="Pathogen Informatics"/>
        </authorList>
    </citation>
    <scope>NUCLEOTIDE SEQUENCE [LARGE SCALE GENOMIC DNA]</scope>
</reference>
<name>A0A183G146_HELPZ</name>
<dbReference type="Proteomes" id="UP000050761">
    <property type="component" value="Unassembled WGS sequence"/>
</dbReference>
<organism evidence="2 3">
    <name type="scientific">Heligmosomoides polygyrus</name>
    <name type="common">Parasitic roundworm</name>
    <dbReference type="NCBI Taxonomy" id="6339"/>
    <lineage>
        <taxon>Eukaryota</taxon>
        <taxon>Metazoa</taxon>
        <taxon>Ecdysozoa</taxon>
        <taxon>Nematoda</taxon>
        <taxon>Chromadorea</taxon>
        <taxon>Rhabditida</taxon>
        <taxon>Rhabditina</taxon>
        <taxon>Rhabditomorpha</taxon>
        <taxon>Strongyloidea</taxon>
        <taxon>Heligmosomidae</taxon>
        <taxon>Heligmosomoides</taxon>
    </lineage>
</organism>
<evidence type="ECO:0000313" key="1">
    <source>
        <dbReference type="EMBL" id="VDP01107.1"/>
    </source>
</evidence>
<dbReference type="AlphaFoldDB" id="A0A183G146"/>
<reference evidence="3" key="2">
    <citation type="submission" date="2019-09" db="UniProtKB">
        <authorList>
            <consortium name="WormBaseParasite"/>
        </authorList>
    </citation>
    <scope>IDENTIFICATION</scope>
</reference>